<dbReference type="RefSeq" id="WP_188536753.1">
    <property type="nucleotide sequence ID" value="NZ_BMEQ01000009.1"/>
</dbReference>
<reference evidence="2" key="1">
    <citation type="journal article" date="2014" name="Int. J. Syst. Evol. Microbiol.">
        <title>Complete genome sequence of Corynebacterium casei LMG S-19264T (=DSM 44701T), isolated from a smear-ripened cheese.</title>
        <authorList>
            <consortium name="US DOE Joint Genome Institute (JGI-PGF)"/>
            <person name="Walter F."/>
            <person name="Albersmeier A."/>
            <person name="Kalinowski J."/>
            <person name="Ruckert C."/>
        </authorList>
    </citation>
    <scope>NUCLEOTIDE SEQUENCE</scope>
    <source>
        <strain evidence="2">CGMCC 1.12187</strain>
    </source>
</reference>
<name>A0A917LU48_9MICC</name>
<dbReference type="InterPro" id="IPR013096">
    <property type="entry name" value="Cupin_2"/>
</dbReference>
<dbReference type="Pfam" id="PF07883">
    <property type="entry name" value="Cupin_2"/>
    <property type="match status" value="1"/>
</dbReference>
<gene>
    <name evidence="2" type="ORF">GCM10011374_19920</name>
</gene>
<evidence type="ECO:0000313" key="2">
    <source>
        <dbReference type="EMBL" id="GGG57099.1"/>
    </source>
</evidence>
<dbReference type="Proteomes" id="UP000638848">
    <property type="component" value="Unassembled WGS sequence"/>
</dbReference>
<accession>A0A917LU48</accession>
<feature type="domain" description="Cupin type-2" evidence="1">
    <location>
        <begin position="50"/>
        <end position="117"/>
    </location>
</feature>
<reference evidence="2" key="2">
    <citation type="submission" date="2020-09" db="EMBL/GenBank/DDBJ databases">
        <authorList>
            <person name="Sun Q."/>
            <person name="Zhou Y."/>
        </authorList>
    </citation>
    <scope>NUCLEOTIDE SEQUENCE</scope>
    <source>
        <strain evidence="2">CGMCC 1.12187</strain>
    </source>
</reference>
<evidence type="ECO:0000313" key="3">
    <source>
        <dbReference type="Proteomes" id="UP000638848"/>
    </source>
</evidence>
<evidence type="ECO:0000259" key="1">
    <source>
        <dbReference type="Pfam" id="PF07883"/>
    </source>
</evidence>
<dbReference type="InterPro" id="IPR011051">
    <property type="entry name" value="RmlC_Cupin_sf"/>
</dbReference>
<sequence length="198" mass="22445">MDWTFDTIDSIDTIDAMRAGRPRHRNPVQGDTITWLRTGAETGGDHGLLLVEVDPGGEVLTHYHRRFEMRLRVLAGSLRVQVGHAVRDLGPGGEVEVPVEHLFRWKNDTGSPARFLVEVRPALEGFEKGLVVLYGLARDGRTRRDGRPRNPIQTAVLVRWADINLPGLHRWLDPLTGVLAHVARRRGVDRRLEEKYCR</sequence>
<protein>
    <recommendedName>
        <fullName evidence="1">Cupin type-2 domain-containing protein</fullName>
    </recommendedName>
</protein>
<dbReference type="InterPro" id="IPR014710">
    <property type="entry name" value="RmlC-like_jellyroll"/>
</dbReference>
<proteinExistence type="predicted"/>
<dbReference type="AlphaFoldDB" id="A0A917LU48"/>
<dbReference type="SUPFAM" id="SSF51182">
    <property type="entry name" value="RmlC-like cupins"/>
    <property type="match status" value="1"/>
</dbReference>
<organism evidence="2 3">
    <name type="scientific">Kocuria dechangensis</name>
    <dbReference type="NCBI Taxonomy" id="1176249"/>
    <lineage>
        <taxon>Bacteria</taxon>
        <taxon>Bacillati</taxon>
        <taxon>Actinomycetota</taxon>
        <taxon>Actinomycetes</taxon>
        <taxon>Micrococcales</taxon>
        <taxon>Micrococcaceae</taxon>
        <taxon>Kocuria</taxon>
    </lineage>
</organism>
<keyword evidence="3" id="KW-1185">Reference proteome</keyword>
<dbReference type="EMBL" id="BMEQ01000009">
    <property type="protein sequence ID" value="GGG57099.1"/>
    <property type="molecule type" value="Genomic_DNA"/>
</dbReference>
<dbReference type="Gene3D" id="2.60.120.10">
    <property type="entry name" value="Jelly Rolls"/>
    <property type="match status" value="1"/>
</dbReference>
<comment type="caution">
    <text evidence="2">The sequence shown here is derived from an EMBL/GenBank/DDBJ whole genome shotgun (WGS) entry which is preliminary data.</text>
</comment>